<name>A0ACC2PQ33_9HYME</name>
<proteinExistence type="predicted"/>
<sequence length="223" mass="23720">MDLNTCTVCGVTSTRALTLCPLCKNPRHAGTCANRKGECDNCRYAEKRRDKEDGSKTSTPCGPMNPGRTKQIASKQEQTVPSRRSVKTAMTRKTQSPAEISNTAEHASGHASSDASSDDGGQVSELNATNPTPLSGATLDPPPFVSASDLPGVTHVLIPSTVLELLFRRLDLLHDAIGTSKSTGNGTQNIFSNQTNAEHAGAKYEELVNQVSALGRILEEQNS</sequence>
<reference evidence="1" key="1">
    <citation type="submission" date="2023-04" db="EMBL/GenBank/DDBJ databases">
        <title>A chromosome-level genome assembly of the parasitoid wasp Eretmocerus hayati.</title>
        <authorList>
            <person name="Zhong Y."/>
            <person name="Liu S."/>
            <person name="Liu Y."/>
        </authorList>
    </citation>
    <scope>NUCLEOTIDE SEQUENCE</scope>
    <source>
        <strain evidence="1">ZJU_SS_LIU_2023</strain>
    </source>
</reference>
<gene>
    <name evidence="1" type="ORF">QAD02_021315</name>
</gene>
<protein>
    <submittedName>
        <fullName evidence="1">Uncharacterized protein</fullName>
    </submittedName>
</protein>
<evidence type="ECO:0000313" key="2">
    <source>
        <dbReference type="Proteomes" id="UP001239111"/>
    </source>
</evidence>
<organism evidence="1 2">
    <name type="scientific">Eretmocerus hayati</name>
    <dbReference type="NCBI Taxonomy" id="131215"/>
    <lineage>
        <taxon>Eukaryota</taxon>
        <taxon>Metazoa</taxon>
        <taxon>Ecdysozoa</taxon>
        <taxon>Arthropoda</taxon>
        <taxon>Hexapoda</taxon>
        <taxon>Insecta</taxon>
        <taxon>Pterygota</taxon>
        <taxon>Neoptera</taxon>
        <taxon>Endopterygota</taxon>
        <taxon>Hymenoptera</taxon>
        <taxon>Apocrita</taxon>
        <taxon>Proctotrupomorpha</taxon>
        <taxon>Chalcidoidea</taxon>
        <taxon>Aphelinidae</taxon>
        <taxon>Aphelininae</taxon>
        <taxon>Eretmocerus</taxon>
    </lineage>
</organism>
<accession>A0ACC2PQ33</accession>
<keyword evidence="2" id="KW-1185">Reference proteome</keyword>
<dbReference type="Proteomes" id="UP001239111">
    <property type="component" value="Chromosome 1"/>
</dbReference>
<dbReference type="EMBL" id="CM056741">
    <property type="protein sequence ID" value="KAJ8685522.1"/>
    <property type="molecule type" value="Genomic_DNA"/>
</dbReference>
<comment type="caution">
    <text evidence="1">The sequence shown here is derived from an EMBL/GenBank/DDBJ whole genome shotgun (WGS) entry which is preliminary data.</text>
</comment>
<evidence type="ECO:0000313" key="1">
    <source>
        <dbReference type="EMBL" id="KAJ8685522.1"/>
    </source>
</evidence>